<feature type="region of interest" description="Disordered" evidence="2">
    <location>
        <begin position="114"/>
        <end position="155"/>
    </location>
</feature>
<evidence type="ECO:0000313" key="5">
    <source>
        <dbReference type="Proteomes" id="UP000785679"/>
    </source>
</evidence>
<dbReference type="InterPro" id="IPR013087">
    <property type="entry name" value="Znf_C2H2_type"/>
</dbReference>
<protein>
    <recommendedName>
        <fullName evidence="3">C2H2-type domain-containing protein</fullName>
    </recommendedName>
</protein>
<feature type="compositionally biased region" description="Polar residues" evidence="2">
    <location>
        <begin position="198"/>
        <end position="207"/>
    </location>
</feature>
<keyword evidence="1" id="KW-0862">Zinc</keyword>
<dbReference type="EMBL" id="RRYP01001732">
    <property type="protein sequence ID" value="TNV85559.1"/>
    <property type="molecule type" value="Genomic_DNA"/>
</dbReference>
<gene>
    <name evidence="4" type="ORF">FGO68_gene373</name>
</gene>
<dbReference type="InterPro" id="IPR036236">
    <property type="entry name" value="Znf_C2H2_sf"/>
</dbReference>
<accession>A0A8J8P3V9</accession>
<dbReference type="Proteomes" id="UP000785679">
    <property type="component" value="Unassembled WGS sequence"/>
</dbReference>
<feature type="compositionally biased region" description="Polar residues" evidence="2">
    <location>
        <begin position="114"/>
        <end position="128"/>
    </location>
</feature>
<keyword evidence="1" id="KW-0479">Metal-binding</keyword>
<evidence type="ECO:0000256" key="1">
    <source>
        <dbReference type="PROSITE-ProRule" id="PRU00042"/>
    </source>
</evidence>
<feature type="compositionally biased region" description="Basic and acidic residues" evidence="2">
    <location>
        <begin position="67"/>
        <end position="89"/>
    </location>
</feature>
<feature type="domain" description="C2H2-type" evidence="3">
    <location>
        <begin position="9"/>
        <end position="33"/>
    </location>
</feature>
<reference evidence="4" key="1">
    <citation type="submission" date="2019-06" db="EMBL/GenBank/DDBJ databases">
        <authorList>
            <person name="Zheng W."/>
        </authorList>
    </citation>
    <scope>NUCLEOTIDE SEQUENCE</scope>
    <source>
        <strain evidence="4">QDHG01</strain>
    </source>
</reference>
<dbReference type="SUPFAM" id="SSF57667">
    <property type="entry name" value="beta-beta-alpha zinc fingers"/>
    <property type="match status" value="1"/>
</dbReference>
<dbReference type="PROSITE" id="PS50157">
    <property type="entry name" value="ZINC_FINGER_C2H2_2"/>
    <property type="match status" value="1"/>
</dbReference>
<dbReference type="SMART" id="SM00355">
    <property type="entry name" value="ZnF_C2H2"/>
    <property type="match status" value="1"/>
</dbReference>
<feature type="region of interest" description="Disordered" evidence="2">
    <location>
        <begin position="65"/>
        <end position="96"/>
    </location>
</feature>
<feature type="region of interest" description="Disordered" evidence="2">
    <location>
        <begin position="178"/>
        <end position="208"/>
    </location>
</feature>
<dbReference type="PROSITE" id="PS00028">
    <property type="entry name" value="ZINC_FINGER_C2H2_1"/>
    <property type="match status" value="1"/>
</dbReference>
<keyword evidence="5" id="KW-1185">Reference proteome</keyword>
<comment type="caution">
    <text evidence="4">The sequence shown here is derived from an EMBL/GenBank/DDBJ whole genome shotgun (WGS) entry which is preliminary data.</text>
</comment>
<dbReference type="Gene3D" id="3.30.160.60">
    <property type="entry name" value="Classic Zinc Finger"/>
    <property type="match status" value="1"/>
</dbReference>
<organism evidence="4 5">
    <name type="scientific">Halteria grandinella</name>
    <dbReference type="NCBI Taxonomy" id="5974"/>
    <lineage>
        <taxon>Eukaryota</taxon>
        <taxon>Sar</taxon>
        <taxon>Alveolata</taxon>
        <taxon>Ciliophora</taxon>
        <taxon>Intramacronucleata</taxon>
        <taxon>Spirotrichea</taxon>
        <taxon>Stichotrichia</taxon>
        <taxon>Sporadotrichida</taxon>
        <taxon>Halteriidae</taxon>
        <taxon>Halteria</taxon>
    </lineage>
</organism>
<name>A0A8J8P3V9_HALGN</name>
<sequence length="304" mass="34418">MISLKCLPYQCPQCPKSYYRKYQLQKHQQKKSHLILSEIIEPQIEVTNIEDKNQEVILIHPGSQQVFDREEDQKRGLESNSADQEKMADENQFSDYNNQAEGKLISLIRNNSSTVQEASPSKRTSIVRSSIGKRQRRENDIPNAENIFSTTDKNFNDCENKGQNSLYNIFKQLELEESVRKQSDSEDTEESPSKLATAAQQEQSTVSPFKRSGMSLFGSALNSSAINQDTTATTINNFKELQPSPLSGRACHVECIRTFTAQQTHIKQGSQSITTQATLNKWEERSSKCSHPLKTASFICLTVE</sequence>
<evidence type="ECO:0000256" key="2">
    <source>
        <dbReference type="SAM" id="MobiDB-lite"/>
    </source>
</evidence>
<dbReference type="GO" id="GO:0008270">
    <property type="term" value="F:zinc ion binding"/>
    <property type="evidence" value="ECO:0007669"/>
    <property type="project" value="UniProtKB-KW"/>
</dbReference>
<dbReference type="AlphaFoldDB" id="A0A8J8P3V9"/>
<proteinExistence type="predicted"/>
<evidence type="ECO:0000259" key="3">
    <source>
        <dbReference type="PROSITE" id="PS50157"/>
    </source>
</evidence>
<keyword evidence="1" id="KW-0863">Zinc-finger</keyword>
<evidence type="ECO:0000313" key="4">
    <source>
        <dbReference type="EMBL" id="TNV85559.1"/>
    </source>
</evidence>